<evidence type="ECO:0000256" key="1">
    <source>
        <dbReference type="SAM" id="Phobius"/>
    </source>
</evidence>
<feature type="transmembrane region" description="Helical" evidence="1">
    <location>
        <begin position="129"/>
        <end position="151"/>
    </location>
</feature>
<feature type="transmembrane region" description="Helical" evidence="1">
    <location>
        <begin position="63"/>
        <end position="82"/>
    </location>
</feature>
<evidence type="ECO:0008006" key="3">
    <source>
        <dbReference type="Google" id="ProtNLM"/>
    </source>
</evidence>
<dbReference type="EMBL" id="CADCWP010000367">
    <property type="protein sequence ID" value="CAA9588828.1"/>
    <property type="molecule type" value="Genomic_DNA"/>
</dbReference>
<keyword evidence="1" id="KW-1133">Transmembrane helix</keyword>
<dbReference type="Pfam" id="PF10002">
    <property type="entry name" value="DUF2243"/>
    <property type="match status" value="1"/>
</dbReference>
<dbReference type="AlphaFoldDB" id="A0A6J4VV29"/>
<reference evidence="2" key="1">
    <citation type="submission" date="2020-02" db="EMBL/GenBank/DDBJ databases">
        <authorList>
            <person name="Meier V. D."/>
        </authorList>
    </citation>
    <scope>NUCLEOTIDE SEQUENCE</scope>
    <source>
        <strain evidence="2">AVDCRST_MAG86</strain>
    </source>
</reference>
<keyword evidence="1" id="KW-0472">Membrane</keyword>
<gene>
    <name evidence="2" type="ORF">AVDCRST_MAG86-4242</name>
</gene>
<evidence type="ECO:0000313" key="2">
    <source>
        <dbReference type="EMBL" id="CAA9588828.1"/>
    </source>
</evidence>
<accession>A0A6J4VV29</accession>
<keyword evidence="1" id="KW-0812">Transmembrane</keyword>
<sequence>MTGGHTDERRRILWGGILAGLGIGGFFDGIVLHQILQWHHMVSSVYPVTTVAGLEINTLGDGFFHAGAYVFTVTGLFLLWSVARRRHAVWPAGLLVGTLLTGWGLFNVVEGVIDHHILQLHHVRGGPNQLAYDLAFLIWGALMLSGGWALVHRGLRRLSAEQTTARDETAG</sequence>
<name>A0A6J4VV29_9DEIN</name>
<organism evidence="2">
    <name type="scientific">uncultured Truepera sp</name>
    <dbReference type="NCBI Taxonomy" id="543023"/>
    <lineage>
        <taxon>Bacteria</taxon>
        <taxon>Thermotogati</taxon>
        <taxon>Deinococcota</taxon>
        <taxon>Deinococci</taxon>
        <taxon>Trueperales</taxon>
        <taxon>Trueperaceae</taxon>
        <taxon>Truepera</taxon>
        <taxon>environmental samples</taxon>
    </lineage>
</organism>
<feature type="transmembrane region" description="Helical" evidence="1">
    <location>
        <begin position="89"/>
        <end position="109"/>
    </location>
</feature>
<protein>
    <recommendedName>
        <fullName evidence="3">DUF2243 domain-containing protein</fullName>
    </recommendedName>
</protein>
<proteinExistence type="predicted"/>
<dbReference type="InterPro" id="IPR018719">
    <property type="entry name" value="DUF2243_membrane"/>
</dbReference>
<feature type="transmembrane region" description="Helical" evidence="1">
    <location>
        <begin position="12"/>
        <end position="36"/>
    </location>
</feature>